<dbReference type="AlphaFoldDB" id="A0A1H8V7V7"/>
<dbReference type="InterPro" id="IPR015422">
    <property type="entry name" value="PyrdxlP-dep_Trfase_small"/>
</dbReference>
<gene>
    <name evidence="4" type="ORF">KP014_14670</name>
    <name evidence="5" type="ORF">SAMN04487895_1221</name>
</gene>
<reference evidence="4 7" key="2">
    <citation type="submission" date="2021-06" db="EMBL/GenBank/DDBJ databases">
        <title>Whole genome sequence of Paenibacillus sophorae DSM23020 for comparative genomics.</title>
        <authorList>
            <person name="Kim M.-J."/>
            <person name="Lee G."/>
            <person name="Shin J.-H."/>
        </authorList>
    </citation>
    <scope>NUCLEOTIDE SEQUENCE [LARGE SCALE GENOMIC DNA]</scope>
    <source>
        <strain evidence="4 7">DSM 23020</strain>
    </source>
</reference>
<dbReference type="GO" id="GO:0030170">
    <property type="term" value="F:pyridoxal phosphate binding"/>
    <property type="evidence" value="ECO:0007669"/>
    <property type="project" value="InterPro"/>
</dbReference>
<dbReference type="InterPro" id="IPR015421">
    <property type="entry name" value="PyrdxlP-dep_Trfase_major"/>
</dbReference>
<dbReference type="Gene3D" id="3.40.640.10">
    <property type="entry name" value="Type I PLP-dependent aspartate aminotransferase-like (Major domain)"/>
    <property type="match status" value="1"/>
</dbReference>
<dbReference type="CDD" id="cd00610">
    <property type="entry name" value="OAT_like"/>
    <property type="match status" value="1"/>
</dbReference>
<protein>
    <submittedName>
        <fullName evidence="4">Aminotransferase class III-fold pyridoxal phosphate-dependent enzyme</fullName>
    </submittedName>
    <submittedName>
        <fullName evidence="5">Taurine---2-oxoglutarate transaminase</fullName>
    </submittedName>
</protein>
<dbReference type="GO" id="GO:0005829">
    <property type="term" value="C:cytosol"/>
    <property type="evidence" value="ECO:0007669"/>
    <property type="project" value="TreeGrafter"/>
</dbReference>
<dbReference type="EMBL" id="FODH01000022">
    <property type="protein sequence ID" value="SEP11469.1"/>
    <property type="molecule type" value="Genomic_DNA"/>
</dbReference>
<dbReference type="InterPro" id="IPR005814">
    <property type="entry name" value="Aminotrans_3"/>
</dbReference>
<evidence type="ECO:0000313" key="6">
    <source>
        <dbReference type="Proteomes" id="UP000198809"/>
    </source>
</evidence>
<comment type="similarity">
    <text evidence="1 3">Belongs to the class-III pyridoxal-phosphate-dependent aminotransferase family.</text>
</comment>
<proteinExistence type="inferred from homology"/>
<dbReference type="Proteomes" id="UP000198809">
    <property type="component" value="Unassembled WGS sequence"/>
</dbReference>
<reference evidence="5 6" key="1">
    <citation type="submission" date="2016-10" db="EMBL/GenBank/DDBJ databases">
        <authorList>
            <person name="de Groot N.N."/>
        </authorList>
    </citation>
    <scope>NUCLEOTIDE SEQUENCE [LARGE SCALE GENOMIC DNA]</scope>
    <source>
        <strain evidence="5 6">CGMCC 1.10238</strain>
    </source>
</reference>
<dbReference type="Pfam" id="PF00202">
    <property type="entry name" value="Aminotran_3"/>
    <property type="match status" value="1"/>
</dbReference>
<dbReference type="Proteomes" id="UP000683429">
    <property type="component" value="Chromosome"/>
</dbReference>
<dbReference type="GO" id="GO:0008483">
    <property type="term" value="F:transaminase activity"/>
    <property type="evidence" value="ECO:0007669"/>
    <property type="project" value="UniProtKB-KW"/>
</dbReference>
<dbReference type="PIRSF" id="PIRSF000521">
    <property type="entry name" value="Transaminase_4ab_Lys_Orn"/>
    <property type="match status" value="1"/>
</dbReference>
<dbReference type="STRING" id="1333845.SAMN04487895_1221"/>
<sequence>MENANSLFHPWMKQNDFQGKKITDADGIYIWIDGKKCFDMASQSINVNIGHRNSEVIRAIQEQCEKLPYIYSGFSNPIMDEAARDVLGVLPNIYKKVYFTNSGSEANENAIKLARMYTGKQKIFSSYNSYHGSTIGAGNLTGDQRRLACEPGQVGFIKFNFPDKYHSKGQFRSDKEMSNFYLDLLREQIIDEGQNNIAAIFLEPIIGGNGVIIPPDNYLEGIREICNEFKILMVCDEVMTGWGRTGKWFAFEHWDIKPDIITTSKGMTSSYVAFGVVVVNEHIAKYFDNHVLMCGSTNYAHLLGCAATVASIKVYKKLNLIENSELLGKLLNVELNKMKSKYHSIGDIRCKGLFAAIEFKDNVMGKRDSVNIAYLINLLEEKGFWTLGRRNILMIAPPLIINREQLLESLNILDSVLEDLYMKGSKPKLAVDESIRA</sequence>
<dbReference type="Gene3D" id="3.90.1150.10">
    <property type="entry name" value="Aspartate Aminotransferase, domain 1"/>
    <property type="match status" value="1"/>
</dbReference>
<keyword evidence="2 3" id="KW-0663">Pyridoxal phosphate</keyword>
<evidence type="ECO:0000313" key="4">
    <source>
        <dbReference type="EMBL" id="QWU13260.1"/>
    </source>
</evidence>
<dbReference type="OrthoDB" id="9807885at2"/>
<evidence type="ECO:0000256" key="1">
    <source>
        <dbReference type="ARBA" id="ARBA00008954"/>
    </source>
</evidence>
<name>A0A1H8V7V7_9BACL</name>
<evidence type="ECO:0000313" key="5">
    <source>
        <dbReference type="EMBL" id="SEP11469.1"/>
    </source>
</evidence>
<dbReference type="RefSeq" id="WP_051499373.1">
    <property type="nucleotide sequence ID" value="NZ_CP076607.1"/>
</dbReference>
<evidence type="ECO:0000256" key="3">
    <source>
        <dbReference type="RuleBase" id="RU003560"/>
    </source>
</evidence>
<dbReference type="InterPro" id="IPR015424">
    <property type="entry name" value="PyrdxlP-dep_Trfase"/>
</dbReference>
<dbReference type="EMBL" id="CP076607">
    <property type="protein sequence ID" value="QWU13260.1"/>
    <property type="molecule type" value="Genomic_DNA"/>
</dbReference>
<dbReference type="PANTHER" id="PTHR43094:SF1">
    <property type="entry name" value="AMINOTRANSFERASE CLASS-III"/>
    <property type="match status" value="1"/>
</dbReference>
<keyword evidence="4" id="KW-0032">Aminotransferase</keyword>
<evidence type="ECO:0000256" key="2">
    <source>
        <dbReference type="ARBA" id="ARBA00022898"/>
    </source>
</evidence>
<dbReference type="PANTHER" id="PTHR43094">
    <property type="entry name" value="AMINOTRANSFERASE"/>
    <property type="match status" value="1"/>
</dbReference>
<organism evidence="5 6">
    <name type="scientific">Paenibacillus sophorae</name>
    <dbReference type="NCBI Taxonomy" id="1333845"/>
    <lineage>
        <taxon>Bacteria</taxon>
        <taxon>Bacillati</taxon>
        <taxon>Bacillota</taxon>
        <taxon>Bacilli</taxon>
        <taxon>Bacillales</taxon>
        <taxon>Paenibacillaceae</taxon>
        <taxon>Paenibacillus</taxon>
    </lineage>
</organism>
<evidence type="ECO:0000313" key="7">
    <source>
        <dbReference type="Proteomes" id="UP000683429"/>
    </source>
</evidence>
<keyword evidence="7" id="KW-1185">Reference proteome</keyword>
<keyword evidence="4" id="KW-0808">Transferase</keyword>
<accession>A0A1H8V7V7</accession>
<dbReference type="SUPFAM" id="SSF53383">
    <property type="entry name" value="PLP-dependent transferases"/>
    <property type="match status" value="1"/>
</dbReference>